<evidence type="ECO:0000313" key="5">
    <source>
        <dbReference type="EMBL" id="CAF4325242.1"/>
    </source>
</evidence>
<dbReference type="Pfam" id="PF12830">
    <property type="entry name" value="Nipped-B_C"/>
    <property type="match status" value="1"/>
</dbReference>
<feature type="compositionally biased region" description="Acidic residues" evidence="2">
    <location>
        <begin position="165"/>
        <end position="174"/>
    </location>
</feature>
<sequence>KYYAYATDRQTYLNNSPDMELTTQESAHLSRSLYILGVLCKYFDIDSLDFEDFDLFTVDDLFQLFIYYINHDCNQIKHKSLIGLGYYLQRYGQYLLQDTVRHLYTSYLIDENQLKIIRCQILTNLEDYFRDCIRRISEEDIEHTKKRRQNSDGQQQNGTTTKDNDDMDNDNDEDSNQKKQRKKSGGGGGGGGGGANEDYSNLKDTSDIHSEMASSIAQCYLRTILDTYLTPITAIRQCVRKVVNCILEQGLVHPVQFIPNLIAMTTDNDLTVQQNAEQNLQELDKTHPGIIQTKVMQGLKMSYQLQTLLISSVSTTNIIRGMAVIPNQQQQQQQQQQTQQQYWSCNHFLYSLIRTNRTYRRGLLTQLLKMFDDTTTSSLEEQLFVADNLAYFPYQVQDEPLFIIQTIDLSVSVNGAGILQQFREILKRQITSSEIEEDDDEDVMLMEKVLSYSNAVIS</sequence>
<dbReference type="SUPFAM" id="SSF48371">
    <property type="entry name" value="ARM repeat"/>
    <property type="match status" value="1"/>
</dbReference>
<dbReference type="InterPro" id="IPR016024">
    <property type="entry name" value="ARM-type_fold"/>
</dbReference>
<evidence type="ECO:0000256" key="1">
    <source>
        <dbReference type="RuleBase" id="RU364107"/>
    </source>
</evidence>
<keyword evidence="1" id="KW-0539">Nucleus</keyword>
<feature type="non-terminal residue" evidence="4">
    <location>
        <position position="1"/>
    </location>
</feature>
<evidence type="ECO:0000313" key="4">
    <source>
        <dbReference type="EMBL" id="CAF1537424.1"/>
    </source>
</evidence>
<dbReference type="Proteomes" id="UP000677228">
    <property type="component" value="Unassembled WGS sequence"/>
</dbReference>
<feature type="region of interest" description="Disordered" evidence="2">
    <location>
        <begin position="143"/>
        <end position="202"/>
    </location>
</feature>
<comment type="caution">
    <text evidence="4">The sequence shown here is derived from an EMBL/GenBank/DDBJ whole genome shotgun (WGS) entry which is preliminary data.</text>
</comment>
<dbReference type="InterPro" id="IPR033031">
    <property type="entry name" value="Scc2/Nipped-B"/>
</dbReference>
<dbReference type="GO" id="GO:1990414">
    <property type="term" value="P:replication-born double-strand break repair via sister chromatid exchange"/>
    <property type="evidence" value="ECO:0007669"/>
    <property type="project" value="TreeGrafter"/>
</dbReference>
<dbReference type="GO" id="GO:0003682">
    <property type="term" value="F:chromatin binding"/>
    <property type="evidence" value="ECO:0007669"/>
    <property type="project" value="TreeGrafter"/>
</dbReference>
<feature type="non-terminal residue" evidence="4">
    <location>
        <position position="458"/>
    </location>
</feature>
<dbReference type="GO" id="GO:0061775">
    <property type="term" value="F:cohesin loader activity"/>
    <property type="evidence" value="ECO:0007669"/>
    <property type="project" value="InterPro"/>
</dbReference>
<dbReference type="GO" id="GO:0010468">
    <property type="term" value="P:regulation of gene expression"/>
    <property type="evidence" value="ECO:0007669"/>
    <property type="project" value="InterPro"/>
</dbReference>
<gene>
    <name evidence="4" type="ORF">OVA965_LOCUS38586</name>
    <name evidence="5" type="ORF">TMI583_LOCUS39785</name>
</gene>
<feature type="compositionally biased region" description="Polar residues" evidence="2">
    <location>
        <begin position="151"/>
        <end position="161"/>
    </location>
</feature>
<evidence type="ECO:0000259" key="3">
    <source>
        <dbReference type="Pfam" id="PF12830"/>
    </source>
</evidence>
<dbReference type="Proteomes" id="UP000682733">
    <property type="component" value="Unassembled WGS sequence"/>
</dbReference>
<dbReference type="GO" id="GO:0140588">
    <property type="term" value="P:chromatin looping"/>
    <property type="evidence" value="ECO:0007669"/>
    <property type="project" value="InterPro"/>
</dbReference>
<keyword evidence="1" id="KW-0131">Cell cycle</keyword>
<protein>
    <recommendedName>
        <fullName evidence="1">Nipped-B protein</fullName>
    </recommendedName>
</protein>
<comment type="subcellular location">
    <subcellularLocation>
        <location evidence="1">Nucleus</location>
    </subcellularLocation>
</comment>
<evidence type="ECO:0000313" key="6">
    <source>
        <dbReference type="Proteomes" id="UP000677228"/>
    </source>
</evidence>
<dbReference type="PANTHER" id="PTHR21704">
    <property type="entry name" value="NIPPED-B-LIKE PROTEIN DELANGIN SCC2-RELATED"/>
    <property type="match status" value="1"/>
</dbReference>
<dbReference type="EMBL" id="CAJOBA010060622">
    <property type="protein sequence ID" value="CAF4325242.1"/>
    <property type="molecule type" value="Genomic_DNA"/>
</dbReference>
<feature type="compositionally biased region" description="Gly residues" evidence="2">
    <location>
        <begin position="185"/>
        <end position="195"/>
    </location>
</feature>
<proteinExistence type="inferred from homology"/>
<name>A0A8S2FQS6_9BILA</name>
<dbReference type="AlphaFoldDB" id="A0A8S2FQS6"/>
<dbReference type="PANTHER" id="PTHR21704:SF18">
    <property type="entry name" value="NIPPED-B-LIKE PROTEIN"/>
    <property type="match status" value="1"/>
</dbReference>
<dbReference type="GO" id="GO:0034087">
    <property type="term" value="P:establishment of mitotic sister chromatid cohesion"/>
    <property type="evidence" value="ECO:0007669"/>
    <property type="project" value="TreeGrafter"/>
</dbReference>
<accession>A0A8S2FQS6</accession>
<dbReference type="EMBL" id="CAJNOK010038323">
    <property type="protein sequence ID" value="CAF1537424.1"/>
    <property type="molecule type" value="Genomic_DNA"/>
</dbReference>
<dbReference type="GO" id="GO:0071169">
    <property type="term" value="P:establishment of protein localization to chromatin"/>
    <property type="evidence" value="ECO:0007669"/>
    <property type="project" value="TreeGrafter"/>
</dbReference>
<keyword evidence="1" id="KW-0677">Repeat</keyword>
<organism evidence="4 6">
    <name type="scientific">Didymodactylos carnosus</name>
    <dbReference type="NCBI Taxonomy" id="1234261"/>
    <lineage>
        <taxon>Eukaryota</taxon>
        <taxon>Metazoa</taxon>
        <taxon>Spiralia</taxon>
        <taxon>Gnathifera</taxon>
        <taxon>Rotifera</taxon>
        <taxon>Eurotatoria</taxon>
        <taxon>Bdelloidea</taxon>
        <taxon>Philodinida</taxon>
        <taxon>Philodinidae</taxon>
        <taxon>Didymodactylos</taxon>
    </lineage>
</organism>
<evidence type="ECO:0000256" key="2">
    <source>
        <dbReference type="SAM" id="MobiDB-lite"/>
    </source>
</evidence>
<reference evidence="4" key="1">
    <citation type="submission" date="2021-02" db="EMBL/GenBank/DDBJ databases">
        <authorList>
            <person name="Nowell W R."/>
        </authorList>
    </citation>
    <scope>NUCLEOTIDE SEQUENCE</scope>
</reference>
<dbReference type="InterPro" id="IPR024986">
    <property type="entry name" value="Nipped-B_C"/>
</dbReference>
<dbReference type="GO" id="GO:0090694">
    <property type="term" value="C:Scc2-Scc4 cohesin loading complex"/>
    <property type="evidence" value="ECO:0007669"/>
    <property type="project" value="TreeGrafter"/>
</dbReference>
<comment type="similarity">
    <text evidence="1">Belongs to the SCC2/Nipped-B family.</text>
</comment>
<feature type="domain" description="Sister chromatid cohesion C-terminal" evidence="3">
    <location>
        <begin position="213"/>
        <end position="408"/>
    </location>
</feature>